<feature type="domain" description="KilA-N DNA-binding" evidence="1">
    <location>
        <begin position="19"/>
        <end position="53"/>
    </location>
</feature>
<protein>
    <recommendedName>
        <fullName evidence="1">KilA-N DNA-binding domain-containing protein</fullName>
    </recommendedName>
</protein>
<dbReference type="Pfam" id="PF10543">
    <property type="entry name" value="ORF6N"/>
    <property type="match status" value="1"/>
</dbReference>
<dbReference type="PATRIC" id="fig|1261.5.peg.734"/>
<sequence length="55" mass="6301">MAESKSIVIADNIEIQIMIYSVRGKQVMLDSVFAELYHVETRVFNQAVKRNINST</sequence>
<proteinExistence type="predicted"/>
<comment type="caution">
    <text evidence="2">The sequence shown here is derived from an EMBL/GenBank/DDBJ whole genome shotgun (WGS) entry which is preliminary data.</text>
</comment>
<dbReference type="InterPro" id="IPR018873">
    <property type="entry name" value="KilA-N_DNA-bd_domain"/>
</dbReference>
<organism evidence="2 3">
    <name type="scientific">Peptostreptococcus anaerobius</name>
    <dbReference type="NCBI Taxonomy" id="1261"/>
    <lineage>
        <taxon>Bacteria</taxon>
        <taxon>Bacillati</taxon>
        <taxon>Bacillota</taxon>
        <taxon>Clostridia</taxon>
        <taxon>Peptostreptococcales</taxon>
        <taxon>Peptostreptococcaceae</taxon>
        <taxon>Peptostreptococcus</taxon>
    </lineage>
</organism>
<evidence type="ECO:0000259" key="1">
    <source>
        <dbReference type="Pfam" id="PF10543"/>
    </source>
</evidence>
<reference evidence="2 3" key="1">
    <citation type="submission" date="2016-02" db="EMBL/GenBank/DDBJ databases">
        <authorList>
            <person name="Wen L."/>
            <person name="He K."/>
            <person name="Yang H."/>
        </authorList>
    </citation>
    <scope>NUCLEOTIDE SEQUENCE [LARGE SCALE GENOMIC DNA]</scope>
    <source>
        <strain evidence="2 3">MJR8628A</strain>
    </source>
</reference>
<dbReference type="RefSeq" id="WP_021934621.1">
    <property type="nucleotide sequence ID" value="NZ_JADMXM010000007.1"/>
</dbReference>
<evidence type="ECO:0000313" key="3">
    <source>
        <dbReference type="Proteomes" id="UP000070326"/>
    </source>
</evidence>
<name>A0A135YVR1_9FIRM</name>
<dbReference type="Proteomes" id="UP000070326">
    <property type="component" value="Unassembled WGS sequence"/>
</dbReference>
<dbReference type="STRING" id="1261.HMPREF3195_00728"/>
<accession>A0A135YVR1</accession>
<gene>
    <name evidence="2" type="ORF">HMPREF3195_00728</name>
</gene>
<evidence type="ECO:0000313" key="2">
    <source>
        <dbReference type="EMBL" id="KXI13485.1"/>
    </source>
</evidence>
<dbReference type="EMBL" id="LSQZ01000022">
    <property type="protein sequence ID" value="KXI13485.1"/>
    <property type="molecule type" value="Genomic_DNA"/>
</dbReference>
<dbReference type="AlphaFoldDB" id="A0A135YVR1"/>